<dbReference type="InterPro" id="IPR016181">
    <property type="entry name" value="Acyl_CoA_acyltransferase"/>
</dbReference>
<dbReference type="InterPro" id="IPR000182">
    <property type="entry name" value="GNAT_dom"/>
</dbReference>
<keyword evidence="2" id="KW-0808">Transferase</keyword>
<dbReference type="KEGG" id="adin:H7849_08565"/>
<dbReference type="SUPFAM" id="SSF55729">
    <property type="entry name" value="Acyl-CoA N-acyltransferases (Nat)"/>
    <property type="match status" value="1"/>
</dbReference>
<protein>
    <submittedName>
        <fullName evidence="2">GNAT family N-acetyltransferase</fullName>
    </submittedName>
</protein>
<dbReference type="CDD" id="cd04301">
    <property type="entry name" value="NAT_SF"/>
    <property type="match status" value="1"/>
</dbReference>
<feature type="domain" description="N-acetyltransferase" evidence="1">
    <location>
        <begin position="3"/>
        <end position="145"/>
    </location>
</feature>
<evidence type="ECO:0000313" key="2">
    <source>
        <dbReference type="EMBL" id="QNI33943.1"/>
    </source>
</evidence>
<dbReference type="Gene3D" id="3.40.630.30">
    <property type="match status" value="1"/>
</dbReference>
<name>A0A7G8BN23_9BACT</name>
<dbReference type="Pfam" id="PF00583">
    <property type="entry name" value="Acetyltransf_1"/>
    <property type="match status" value="1"/>
</dbReference>
<dbReference type="RefSeq" id="WP_186745706.1">
    <property type="nucleotide sequence ID" value="NZ_CP060394.1"/>
</dbReference>
<dbReference type="EMBL" id="CP060394">
    <property type="protein sequence ID" value="QNI33943.1"/>
    <property type="molecule type" value="Genomic_DNA"/>
</dbReference>
<dbReference type="AlphaFoldDB" id="A0A7G8BN23"/>
<sequence length="147" mass="17316">MNVRLRPYQAKDFDFARQLYFQTMRWAIERFFGWDQAQQETSFEAWSNPHEVSIIVADEVDVGWIQQRLDHDAIFLGSIYITPSMQRKGIGTRVIHIILDLARQQSRPVTLAVMKINPVLALYESLGFRITHQDEHKFYMRSDPAED</sequence>
<gene>
    <name evidence="2" type="ORF">H7849_08565</name>
</gene>
<dbReference type="Proteomes" id="UP000515312">
    <property type="component" value="Chromosome"/>
</dbReference>
<proteinExistence type="predicted"/>
<organism evidence="2 3">
    <name type="scientific">Alloacidobacterium dinghuense</name>
    <dbReference type="NCBI Taxonomy" id="2763107"/>
    <lineage>
        <taxon>Bacteria</taxon>
        <taxon>Pseudomonadati</taxon>
        <taxon>Acidobacteriota</taxon>
        <taxon>Terriglobia</taxon>
        <taxon>Terriglobales</taxon>
        <taxon>Acidobacteriaceae</taxon>
        <taxon>Alloacidobacterium</taxon>
    </lineage>
</organism>
<reference evidence="2 3" key="1">
    <citation type="submission" date="2020-08" db="EMBL/GenBank/DDBJ databases">
        <title>Edaphobacter telluris sp. nov. and Acidobacterium dinghuensis sp. nov., two acidobacteria isolated from forest soil.</title>
        <authorList>
            <person name="Fu J."/>
            <person name="Qiu L."/>
        </authorList>
    </citation>
    <scope>NUCLEOTIDE SEQUENCE [LARGE SCALE GENOMIC DNA]</scope>
    <source>
        <strain evidence="2">4Y35</strain>
    </source>
</reference>
<evidence type="ECO:0000259" key="1">
    <source>
        <dbReference type="PROSITE" id="PS51186"/>
    </source>
</evidence>
<keyword evidence="3" id="KW-1185">Reference proteome</keyword>
<dbReference type="PROSITE" id="PS51186">
    <property type="entry name" value="GNAT"/>
    <property type="match status" value="1"/>
</dbReference>
<accession>A0A7G8BN23</accession>
<dbReference type="GO" id="GO:0016747">
    <property type="term" value="F:acyltransferase activity, transferring groups other than amino-acyl groups"/>
    <property type="evidence" value="ECO:0007669"/>
    <property type="project" value="InterPro"/>
</dbReference>
<evidence type="ECO:0000313" key="3">
    <source>
        <dbReference type="Proteomes" id="UP000515312"/>
    </source>
</evidence>